<dbReference type="Pfam" id="PF04542">
    <property type="entry name" value="Sigma70_r2"/>
    <property type="match status" value="1"/>
</dbReference>
<dbReference type="PANTHER" id="PTHR43133">
    <property type="entry name" value="RNA POLYMERASE ECF-TYPE SIGMA FACTO"/>
    <property type="match status" value="1"/>
</dbReference>
<name>A0ABV9DL63_9BACI</name>
<keyword evidence="2 6" id="KW-0805">Transcription regulation</keyword>
<dbReference type="SUPFAM" id="SSF88946">
    <property type="entry name" value="Sigma2 domain of RNA polymerase sigma factors"/>
    <property type="match status" value="1"/>
</dbReference>
<dbReference type="InterPro" id="IPR013324">
    <property type="entry name" value="RNA_pol_sigma_r3/r4-like"/>
</dbReference>
<comment type="similarity">
    <text evidence="1 6">Belongs to the sigma-70 factor family. ECF subfamily.</text>
</comment>
<evidence type="ECO:0000256" key="2">
    <source>
        <dbReference type="ARBA" id="ARBA00023015"/>
    </source>
</evidence>
<evidence type="ECO:0000256" key="5">
    <source>
        <dbReference type="ARBA" id="ARBA00023163"/>
    </source>
</evidence>
<keyword evidence="3 6" id="KW-0731">Sigma factor</keyword>
<keyword evidence="10" id="KW-1185">Reference proteome</keyword>
<dbReference type="Gene3D" id="1.10.1740.10">
    <property type="match status" value="1"/>
</dbReference>
<evidence type="ECO:0000256" key="3">
    <source>
        <dbReference type="ARBA" id="ARBA00023082"/>
    </source>
</evidence>
<dbReference type="InterPro" id="IPR013325">
    <property type="entry name" value="RNA_pol_sigma_r2"/>
</dbReference>
<dbReference type="InterPro" id="IPR013249">
    <property type="entry name" value="RNA_pol_sigma70_r4_t2"/>
</dbReference>
<dbReference type="Pfam" id="PF08281">
    <property type="entry name" value="Sigma70_r4_2"/>
    <property type="match status" value="1"/>
</dbReference>
<dbReference type="NCBIfam" id="TIGR02937">
    <property type="entry name" value="sigma70-ECF"/>
    <property type="match status" value="1"/>
</dbReference>
<keyword evidence="5 6" id="KW-0804">Transcription</keyword>
<dbReference type="InterPro" id="IPR039425">
    <property type="entry name" value="RNA_pol_sigma-70-like"/>
</dbReference>
<proteinExistence type="inferred from homology"/>
<evidence type="ECO:0000256" key="6">
    <source>
        <dbReference type="RuleBase" id="RU000716"/>
    </source>
</evidence>
<gene>
    <name evidence="9" type="ORF">ACFO3D_15470</name>
</gene>
<comment type="caution">
    <text evidence="9">The sequence shown here is derived from an EMBL/GenBank/DDBJ whole genome shotgun (WGS) entry which is preliminary data.</text>
</comment>
<dbReference type="SUPFAM" id="SSF88659">
    <property type="entry name" value="Sigma3 and sigma4 domains of RNA polymerase sigma factors"/>
    <property type="match status" value="1"/>
</dbReference>
<organism evidence="9 10">
    <name type="scientific">Virgibacillus kekensis</name>
    <dbReference type="NCBI Taxonomy" id="202261"/>
    <lineage>
        <taxon>Bacteria</taxon>
        <taxon>Bacillati</taxon>
        <taxon>Bacillota</taxon>
        <taxon>Bacilli</taxon>
        <taxon>Bacillales</taxon>
        <taxon>Bacillaceae</taxon>
        <taxon>Virgibacillus</taxon>
    </lineage>
</organism>
<dbReference type="PANTHER" id="PTHR43133:SF60">
    <property type="entry name" value="RNA POLYMERASE SIGMA FACTOR SIGV"/>
    <property type="match status" value="1"/>
</dbReference>
<dbReference type="PROSITE" id="PS01063">
    <property type="entry name" value="SIGMA70_ECF"/>
    <property type="match status" value="1"/>
</dbReference>
<feature type="domain" description="RNA polymerase sigma factor 70 region 4 type 2" evidence="8">
    <location>
        <begin position="107"/>
        <end position="158"/>
    </location>
</feature>
<evidence type="ECO:0000313" key="10">
    <source>
        <dbReference type="Proteomes" id="UP001595989"/>
    </source>
</evidence>
<feature type="domain" description="RNA polymerase sigma-70 region 2" evidence="7">
    <location>
        <begin position="12"/>
        <end position="75"/>
    </location>
</feature>
<reference evidence="10" key="1">
    <citation type="journal article" date="2019" name="Int. J. Syst. Evol. Microbiol.">
        <title>The Global Catalogue of Microorganisms (GCM) 10K type strain sequencing project: providing services to taxonomists for standard genome sequencing and annotation.</title>
        <authorList>
            <consortium name="The Broad Institute Genomics Platform"/>
            <consortium name="The Broad Institute Genome Sequencing Center for Infectious Disease"/>
            <person name="Wu L."/>
            <person name="Ma J."/>
        </authorList>
    </citation>
    <scope>NUCLEOTIDE SEQUENCE [LARGE SCALE GENOMIC DNA]</scope>
    <source>
        <strain evidence="10">CGMCC 4.7426</strain>
    </source>
</reference>
<protein>
    <recommendedName>
        <fullName evidence="6">RNA polymerase sigma factor</fullName>
    </recommendedName>
</protein>
<dbReference type="EMBL" id="JBHSFU010000009">
    <property type="protein sequence ID" value="MFC4559597.1"/>
    <property type="molecule type" value="Genomic_DNA"/>
</dbReference>
<accession>A0ABV9DL63</accession>
<dbReference type="InterPro" id="IPR007627">
    <property type="entry name" value="RNA_pol_sigma70_r2"/>
</dbReference>
<dbReference type="Proteomes" id="UP001595989">
    <property type="component" value="Unassembled WGS sequence"/>
</dbReference>
<evidence type="ECO:0000259" key="7">
    <source>
        <dbReference type="Pfam" id="PF04542"/>
    </source>
</evidence>
<sequence length="169" mass="20290">MLQREISEWFYHYSKDIYHYLVYYIGAGDVEDLVQEVFIRAIKSYDSFQRNSTPKTWLLSIARNVGIDEIRRRKRSKIMYVVGLRNQEPQEEDTPEDILHLTERNKELYKTIQSLKPNYRDVLILRAIKELTVSESAEILNWNENKVRITYHRALKTLSKEMEGILYEK</sequence>
<dbReference type="InterPro" id="IPR036388">
    <property type="entry name" value="WH-like_DNA-bd_sf"/>
</dbReference>
<evidence type="ECO:0000256" key="4">
    <source>
        <dbReference type="ARBA" id="ARBA00023125"/>
    </source>
</evidence>
<keyword evidence="4 6" id="KW-0238">DNA-binding</keyword>
<dbReference type="InterPro" id="IPR014284">
    <property type="entry name" value="RNA_pol_sigma-70_dom"/>
</dbReference>
<dbReference type="RefSeq" id="WP_390298067.1">
    <property type="nucleotide sequence ID" value="NZ_JBHSFU010000009.1"/>
</dbReference>
<evidence type="ECO:0000259" key="8">
    <source>
        <dbReference type="Pfam" id="PF08281"/>
    </source>
</evidence>
<dbReference type="InterPro" id="IPR000838">
    <property type="entry name" value="RNA_pol_sigma70_ECF_CS"/>
</dbReference>
<evidence type="ECO:0000313" key="9">
    <source>
        <dbReference type="EMBL" id="MFC4559597.1"/>
    </source>
</evidence>
<evidence type="ECO:0000256" key="1">
    <source>
        <dbReference type="ARBA" id="ARBA00010641"/>
    </source>
</evidence>
<dbReference type="Gene3D" id="1.10.10.10">
    <property type="entry name" value="Winged helix-like DNA-binding domain superfamily/Winged helix DNA-binding domain"/>
    <property type="match status" value="1"/>
</dbReference>